<organism evidence="9 10">
    <name type="scientific">Pseudolactococcus piscium MKFS47</name>
    <dbReference type="NCBI Taxonomy" id="297352"/>
    <lineage>
        <taxon>Bacteria</taxon>
        <taxon>Bacillati</taxon>
        <taxon>Bacillota</taxon>
        <taxon>Bacilli</taxon>
        <taxon>Lactobacillales</taxon>
        <taxon>Streptococcaceae</taxon>
        <taxon>Pseudolactococcus</taxon>
    </lineage>
</organism>
<keyword evidence="5" id="KW-0472">Membrane</keyword>
<sequence>MNKRTKWAMTVVTLASVALLASCGSTSSKKTEIEFFTQKKETLGITKEIAKDFEKENKDIKVKVVSVPDAGNVLKTRISSKDTPDVVNIYPQNSDFKEWAANHVFEDLTGKPFMNNIKEGVAAQYKINDKLYSAPLDSNAWGFFYNVDAFKKLGIEAPKTWDEFEAVVKDIKEKGKDQSPFALSLSQGDAWSLNGFGQLAWAQADGGFDGAQNALRFSPKGAIKTANPNFQSVIKQLDILKGNGQKGAEGATYNDAIAAFVSGKSLILPQGIWALAAVQQQKPSFEIRSFAYPGKTAEDAMSVGAADMALSISSTSKHKAAAEKFVNYLSTAKVFQKYFDVNGEPTSVKGVKTEGKMPELEGITRLTFTDKQFVWLQSKWTSEIDFHTLTANYARSGNADNFAKELNVFFDSMK</sequence>
<dbReference type="Pfam" id="PF01547">
    <property type="entry name" value="SBP_bac_1"/>
    <property type="match status" value="1"/>
</dbReference>
<feature type="chain" id="PRO_5038419758" evidence="8">
    <location>
        <begin position="22"/>
        <end position="414"/>
    </location>
</feature>
<evidence type="ECO:0000256" key="4">
    <source>
        <dbReference type="ARBA" id="ARBA00022729"/>
    </source>
</evidence>
<dbReference type="InterPro" id="IPR006059">
    <property type="entry name" value="SBP"/>
</dbReference>
<protein>
    <submittedName>
        <fullName evidence="9">Multiple sugar-binding lipoprotein 1 MsmE1</fullName>
    </submittedName>
</protein>
<evidence type="ECO:0000256" key="7">
    <source>
        <dbReference type="ARBA" id="ARBA00023288"/>
    </source>
</evidence>
<dbReference type="STRING" id="1364.LP2241_30291"/>
<keyword evidence="7 9" id="KW-0449">Lipoprotein</keyword>
<dbReference type="InterPro" id="IPR006061">
    <property type="entry name" value="SBP_1_CS"/>
</dbReference>
<dbReference type="Gene3D" id="3.40.190.10">
    <property type="entry name" value="Periplasmic binding protein-like II"/>
    <property type="match status" value="2"/>
</dbReference>
<proteinExistence type="inferred from homology"/>
<keyword evidence="2" id="KW-0813">Transport</keyword>
<gene>
    <name evidence="9" type="primary">msmE1</name>
    <name evidence="9" type="ORF">LACPI_1292</name>
</gene>
<evidence type="ECO:0000313" key="10">
    <source>
        <dbReference type="Proteomes" id="UP000033166"/>
    </source>
</evidence>
<evidence type="ECO:0000256" key="5">
    <source>
        <dbReference type="ARBA" id="ARBA00023136"/>
    </source>
</evidence>
<evidence type="ECO:0000256" key="2">
    <source>
        <dbReference type="ARBA" id="ARBA00022448"/>
    </source>
</evidence>
<dbReference type="PROSITE" id="PS01037">
    <property type="entry name" value="SBP_BACTERIAL_1"/>
    <property type="match status" value="1"/>
</dbReference>
<dbReference type="AlphaFoldDB" id="A0A0D6DXK0"/>
<evidence type="ECO:0000256" key="6">
    <source>
        <dbReference type="ARBA" id="ARBA00023139"/>
    </source>
</evidence>
<dbReference type="PROSITE" id="PS51257">
    <property type="entry name" value="PROKAR_LIPOPROTEIN"/>
    <property type="match status" value="1"/>
</dbReference>
<name>A0A0D6DXK0_9LACT</name>
<dbReference type="EMBL" id="LN774769">
    <property type="protein sequence ID" value="CEN28492.1"/>
    <property type="molecule type" value="Genomic_DNA"/>
</dbReference>
<dbReference type="PANTHER" id="PTHR43649">
    <property type="entry name" value="ARABINOSE-BINDING PROTEIN-RELATED"/>
    <property type="match status" value="1"/>
</dbReference>
<dbReference type="Proteomes" id="UP000033166">
    <property type="component" value="Chromosome I"/>
</dbReference>
<keyword evidence="4 8" id="KW-0732">Signal</keyword>
<accession>A0A0D6DXK0</accession>
<feature type="signal peptide" evidence="8">
    <location>
        <begin position="1"/>
        <end position="21"/>
    </location>
</feature>
<dbReference type="SUPFAM" id="SSF53850">
    <property type="entry name" value="Periplasmic binding protein-like II"/>
    <property type="match status" value="1"/>
</dbReference>
<dbReference type="GO" id="GO:0055085">
    <property type="term" value="P:transmembrane transport"/>
    <property type="evidence" value="ECO:0007669"/>
    <property type="project" value="InterPro"/>
</dbReference>
<dbReference type="KEGG" id="lpk:LACPI_1292"/>
<dbReference type="RefSeq" id="WP_047915618.1">
    <property type="nucleotide sequence ID" value="NZ_LN774769.1"/>
</dbReference>
<comment type="similarity">
    <text evidence="1">Belongs to the bacterial solute-binding protein 1 family.</text>
</comment>
<keyword evidence="3" id="KW-1003">Cell membrane</keyword>
<evidence type="ECO:0000313" key="9">
    <source>
        <dbReference type="EMBL" id="CEN28492.1"/>
    </source>
</evidence>
<dbReference type="PANTHER" id="PTHR43649:SF33">
    <property type="entry name" value="POLYGALACTURONAN_RHAMNOGALACTURONAN-BINDING PROTEIN YTCQ"/>
    <property type="match status" value="1"/>
</dbReference>
<dbReference type="HOGENOM" id="CLU_031285_12_3_9"/>
<keyword evidence="6" id="KW-0564">Palmitate</keyword>
<dbReference type="InterPro" id="IPR050490">
    <property type="entry name" value="Bact_solute-bd_prot1"/>
</dbReference>
<evidence type="ECO:0000256" key="3">
    <source>
        <dbReference type="ARBA" id="ARBA00022475"/>
    </source>
</evidence>
<reference evidence="10" key="1">
    <citation type="submission" date="2015-01" db="EMBL/GenBank/DDBJ databases">
        <authorList>
            <person name="Andreevskaya M."/>
        </authorList>
    </citation>
    <scope>NUCLEOTIDE SEQUENCE [LARGE SCALE GENOMIC DNA]</scope>
    <source>
        <strain evidence="10">MKFS47</strain>
    </source>
</reference>
<evidence type="ECO:0000256" key="8">
    <source>
        <dbReference type="SAM" id="SignalP"/>
    </source>
</evidence>
<evidence type="ECO:0000256" key="1">
    <source>
        <dbReference type="ARBA" id="ARBA00008520"/>
    </source>
</evidence>